<evidence type="ECO:0000313" key="2">
    <source>
        <dbReference type="EMBL" id="EMA26574.1"/>
    </source>
</evidence>
<evidence type="ECO:0000313" key="3">
    <source>
        <dbReference type="Proteomes" id="UP000011687"/>
    </source>
</evidence>
<protein>
    <submittedName>
        <fullName evidence="2">NADH dehydrogenase</fullName>
    </submittedName>
</protein>
<comment type="caution">
    <text evidence="2">The sequence shown here is derived from an EMBL/GenBank/DDBJ whole genome shotgun (WGS) entry which is preliminary data.</text>
</comment>
<dbReference type="AlphaFoldDB" id="M0L2C5"/>
<keyword evidence="3" id="KW-1185">Reference proteome</keyword>
<dbReference type="Proteomes" id="UP000011687">
    <property type="component" value="Unassembled WGS sequence"/>
</dbReference>
<dbReference type="EMBL" id="AOLS01000008">
    <property type="protein sequence ID" value="EMA26574.1"/>
    <property type="molecule type" value="Genomic_DNA"/>
</dbReference>
<sequence>MTENVVVLGSGYAGAGAIKSFEDELDG</sequence>
<proteinExistence type="predicted"/>
<reference evidence="2 3" key="1">
    <citation type="journal article" date="2014" name="PLoS Genet.">
        <title>Phylogenetically driven sequencing of extremely halophilic archaea reveals strategies for static and dynamic osmo-response.</title>
        <authorList>
            <person name="Becker E.A."/>
            <person name="Seitzer P.M."/>
            <person name="Tritt A."/>
            <person name="Larsen D."/>
            <person name="Krusor M."/>
            <person name="Yao A.I."/>
            <person name="Wu D."/>
            <person name="Madern D."/>
            <person name="Eisen J.A."/>
            <person name="Darling A.E."/>
            <person name="Facciotti M.T."/>
        </authorList>
    </citation>
    <scope>NUCLEOTIDE SEQUENCE [LARGE SCALE GENOMIC DNA]</scope>
    <source>
        <strain evidence="2 3">ATCC 33799</strain>
    </source>
</reference>
<accession>M0L2C5</accession>
<name>M0L2C5_9EURY</name>
<evidence type="ECO:0000313" key="1">
    <source>
        <dbReference type="EMBL" id="EMA24944.1"/>
    </source>
</evidence>
<feature type="non-terminal residue" evidence="2">
    <location>
        <position position="27"/>
    </location>
</feature>
<dbReference type="EMBL" id="AOLS01000015">
    <property type="protein sequence ID" value="EMA24944.1"/>
    <property type="molecule type" value="Genomic_DNA"/>
</dbReference>
<gene>
    <name evidence="2" type="ORF">C435_00704</name>
    <name evidence="1" type="ORF">C435_02674</name>
</gene>
<organism evidence="2 3">
    <name type="scientific">Haloarcula marismortui ATCC 33799</name>
    <dbReference type="NCBI Taxonomy" id="662475"/>
    <lineage>
        <taxon>Archaea</taxon>
        <taxon>Methanobacteriati</taxon>
        <taxon>Methanobacteriota</taxon>
        <taxon>Stenosarchaea group</taxon>
        <taxon>Halobacteria</taxon>
        <taxon>Halobacteriales</taxon>
        <taxon>Haloarculaceae</taxon>
        <taxon>Haloarcula</taxon>
    </lineage>
</organism>